<dbReference type="GO" id="GO:0005524">
    <property type="term" value="F:ATP binding"/>
    <property type="evidence" value="ECO:0007669"/>
    <property type="project" value="UniProtKB-UniRule"/>
</dbReference>
<keyword evidence="12" id="KW-0808">Transferase</keyword>
<dbReference type="GO" id="GO:0000226">
    <property type="term" value="P:microtubule cytoskeleton organization"/>
    <property type="evidence" value="ECO:0007669"/>
    <property type="project" value="TreeGrafter"/>
</dbReference>
<evidence type="ECO:0000256" key="3">
    <source>
        <dbReference type="ARBA" id="ARBA00022553"/>
    </source>
</evidence>
<dbReference type="GO" id="GO:0005737">
    <property type="term" value="C:cytoplasm"/>
    <property type="evidence" value="ECO:0007669"/>
    <property type="project" value="TreeGrafter"/>
</dbReference>
<evidence type="ECO:0000256" key="1">
    <source>
        <dbReference type="ARBA" id="ARBA00001946"/>
    </source>
</evidence>
<dbReference type="GO" id="GO:0050321">
    <property type="term" value="F:tau-protein kinase activity"/>
    <property type="evidence" value="ECO:0007669"/>
    <property type="project" value="TreeGrafter"/>
</dbReference>
<feature type="domain" description="Protein kinase" evidence="13">
    <location>
        <begin position="29"/>
        <end position="227"/>
    </location>
</feature>
<dbReference type="PANTHER" id="PTHR24346">
    <property type="entry name" value="MAP/MICROTUBULE AFFINITY-REGULATING KINASE"/>
    <property type="match status" value="1"/>
</dbReference>
<keyword evidence="9" id="KW-0832">Ubl conjugation</keyword>
<dbReference type="SUPFAM" id="SSF56112">
    <property type="entry name" value="Protein kinase-like (PK-like)"/>
    <property type="match status" value="1"/>
</dbReference>
<evidence type="ECO:0000256" key="12">
    <source>
        <dbReference type="RuleBase" id="RU000304"/>
    </source>
</evidence>
<keyword evidence="6" id="KW-0221">Differentiation</keyword>
<evidence type="ECO:0000256" key="4">
    <source>
        <dbReference type="ARBA" id="ARBA00022723"/>
    </source>
</evidence>
<evidence type="ECO:0000256" key="6">
    <source>
        <dbReference type="ARBA" id="ARBA00022782"/>
    </source>
</evidence>
<keyword evidence="7 11" id="KW-0067">ATP-binding</keyword>
<dbReference type="InterPro" id="IPR017441">
    <property type="entry name" value="Protein_kinase_ATP_BS"/>
</dbReference>
<gene>
    <name evidence="14" type="ORF">OS493_025180</name>
</gene>
<evidence type="ECO:0000259" key="13">
    <source>
        <dbReference type="PROSITE" id="PS50011"/>
    </source>
</evidence>
<accession>A0A9X0D7Q0</accession>
<evidence type="ECO:0000256" key="5">
    <source>
        <dbReference type="ARBA" id="ARBA00022741"/>
    </source>
</evidence>
<evidence type="ECO:0000256" key="8">
    <source>
        <dbReference type="ARBA" id="ARBA00022842"/>
    </source>
</evidence>
<evidence type="ECO:0000256" key="11">
    <source>
        <dbReference type="PROSITE-ProRule" id="PRU10141"/>
    </source>
</evidence>
<dbReference type="OrthoDB" id="541276at2759"/>
<keyword evidence="3" id="KW-0597">Phosphoprotein</keyword>
<dbReference type="InterPro" id="IPR008271">
    <property type="entry name" value="Ser/Thr_kinase_AS"/>
</dbReference>
<dbReference type="GO" id="GO:0030154">
    <property type="term" value="P:cell differentiation"/>
    <property type="evidence" value="ECO:0007669"/>
    <property type="project" value="UniProtKB-KW"/>
</dbReference>
<dbReference type="AlphaFoldDB" id="A0A9X0D7Q0"/>
<dbReference type="PROSITE" id="PS00107">
    <property type="entry name" value="PROTEIN_KINASE_ATP"/>
    <property type="match status" value="1"/>
</dbReference>
<dbReference type="EMBL" id="MU825416">
    <property type="protein sequence ID" value="KAJ7390477.1"/>
    <property type="molecule type" value="Genomic_DNA"/>
</dbReference>
<evidence type="ECO:0000256" key="10">
    <source>
        <dbReference type="ARBA" id="ARBA00022871"/>
    </source>
</evidence>
<comment type="cofactor">
    <cofactor evidence="1">
        <name>Mg(2+)</name>
        <dbReference type="ChEBI" id="CHEBI:18420"/>
    </cofactor>
</comment>
<dbReference type="InterPro" id="IPR000719">
    <property type="entry name" value="Prot_kinase_dom"/>
</dbReference>
<protein>
    <recommendedName>
        <fullName evidence="13">Protein kinase domain-containing protein</fullName>
    </recommendedName>
</protein>
<comment type="caution">
    <text evidence="14">The sequence shown here is derived from an EMBL/GenBank/DDBJ whole genome shotgun (WGS) entry which is preliminary data.</text>
</comment>
<dbReference type="PROSITE" id="PS00108">
    <property type="entry name" value="PROTEIN_KINASE_ST"/>
    <property type="match status" value="1"/>
</dbReference>
<dbReference type="SMART" id="SM00220">
    <property type="entry name" value="S_TKc"/>
    <property type="match status" value="1"/>
</dbReference>
<dbReference type="GO" id="GO:0035556">
    <property type="term" value="P:intracellular signal transduction"/>
    <property type="evidence" value="ECO:0007669"/>
    <property type="project" value="TreeGrafter"/>
</dbReference>
<keyword evidence="10" id="KW-0744">Spermatogenesis</keyword>
<dbReference type="Gene3D" id="1.10.510.10">
    <property type="entry name" value="Transferase(Phosphotransferase) domain 1"/>
    <property type="match status" value="1"/>
</dbReference>
<keyword evidence="12" id="KW-0418">Kinase</keyword>
<keyword evidence="8" id="KW-0460">Magnesium</keyword>
<comment type="similarity">
    <text evidence="12">Belongs to the protein kinase superfamily.</text>
</comment>
<evidence type="ECO:0000313" key="15">
    <source>
        <dbReference type="Proteomes" id="UP001163046"/>
    </source>
</evidence>
<dbReference type="GO" id="GO:0007283">
    <property type="term" value="P:spermatogenesis"/>
    <property type="evidence" value="ECO:0007669"/>
    <property type="project" value="UniProtKB-KW"/>
</dbReference>
<keyword evidence="12" id="KW-0723">Serine/threonine-protein kinase</keyword>
<evidence type="ECO:0000256" key="9">
    <source>
        <dbReference type="ARBA" id="ARBA00022843"/>
    </source>
</evidence>
<dbReference type="PIRSF" id="PIRSF000654">
    <property type="entry name" value="Integrin-linked_kinase"/>
    <property type="match status" value="1"/>
</dbReference>
<dbReference type="Proteomes" id="UP001163046">
    <property type="component" value="Unassembled WGS sequence"/>
</dbReference>
<evidence type="ECO:0000256" key="7">
    <source>
        <dbReference type="ARBA" id="ARBA00022840"/>
    </source>
</evidence>
<sequence>MSAITRFFSHVMNKQSFNVRFLRQHGYELLDDPPLGEGSYAKVRRAYSRKMKLHVAIKIVDRKKAPDDFLKRFLPRELSIIQSLEHPRIIRVHEVLDIGDKVFVVMDIAAGGDLLDYIKTNGFVKETLSKKVFQQMLQAVKYCHKNGVLHRDLKCENILLDEGINVKITDFGFAKQFNKSELCKTFCGSAAYAAYEILKGIPYDGEKSDVWSMGVVLYNHGDGADAI</sequence>
<proteinExistence type="inferred from homology"/>
<dbReference type="PROSITE" id="PS50011">
    <property type="entry name" value="PROTEIN_KINASE_DOM"/>
    <property type="match status" value="1"/>
</dbReference>
<dbReference type="FunFam" id="1.10.510.10:FF:000571">
    <property type="entry name" value="Maternal embryonic leucine zipper kinase"/>
    <property type="match status" value="1"/>
</dbReference>
<reference evidence="14" key="1">
    <citation type="submission" date="2023-01" db="EMBL/GenBank/DDBJ databases">
        <title>Genome assembly of the deep-sea coral Lophelia pertusa.</title>
        <authorList>
            <person name="Herrera S."/>
            <person name="Cordes E."/>
        </authorList>
    </citation>
    <scope>NUCLEOTIDE SEQUENCE</scope>
    <source>
        <strain evidence="14">USNM1676648</strain>
        <tissue evidence="14">Polyp</tissue>
    </source>
</reference>
<keyword evidence="2" id="KW-0217">Developmental protein</keyword>
<keyword evidence="15" id="KW-1185">Reference proteome</keyword>
<dbReference type="PANTHER" id="PTHR24346:SF102">
    <property type="entry name" value="TESTIS-SPECIFIC SERINE_THREONINE-PROTEIN KINASE 1"/>
    <property type="match status" value="1"/>
</dbReference>
<evidence type="ECO:0000256" key="2">
    <source>
        <dbReference type="ARBA" id="ARBA00022473"/>
    </source>
</evidence>
<name>A0A9X0D7Q0_9CNID</name>
<dbReference type="InterPro" id="IPR011009">
    <property type="entry name" value="Kinase-like_dom_sf"/>
</dbReference>
<feature type="binding site" evidence="11">
    <location>
        <position position="58"/>
    </location>
    <ligand>
        <name>ATP</name>
        <dbReference type="ChEBI" id="CHEBI:30616"/>
    </ligand>
</feature>
<evidence type="ECO:0000313" key="14">
    <source>
        <dbReference type="EMBL" id="KAJ7390477.1"/>
    </source>
</evidence>
<keyword evidence="5 11" id="KW-0547">Nucleotide-binding</keyword>
<dbReference type="GO" id="GO:0000287">
    <property type="term" value="F:magnesium ion binding"/>
    <property type="evidence" value="ECO:0007669"/>
    <property type="project" value="UniProtKB-ARBA"/>
</dbReference>
<keyword evidence="4" id="KW-0479">Metal-binding</keyword>
<dbReference type="Pfam" id="PF00069">
    <property type="entry name" value="Pkinase"/>
    <property type="match status" value="1"/>
</dbReference>
<organism evidence="14 15">
    <name type="scientific">Desmophyllum pertusum</name>
    <dbReference type="NCBI Taxonomy" id="174260"/>
    <lineage>
        <taxon>Eukaryota</taxon>
        <taxon>Metazoa</taxon>
        <taxon>Cnidaria</taxon>
        <taxon>Anthozoa</taxon>
        <taxon>Hexacorallia</taxon>
        <taxon>Scleractinia</taxon>
        <taxon>Caryophylliina</taxon>
        <taxon>Caryophylliidae</taxon>
        <taxon>Desmophyllum</taxon>
    </lineage>
</organism>